<gene>
    <name evidence="1" type="ORF">HK103_002527</name>
</gene>
<evidence type="ECO:0000313" key="2">
    <source>
        <dbReference type="Proteomes" id="UP001210925"/>
    </source>
</evidence>
<dbReference type="Proteomes" id="UP001210925">
    <property type="component" value="Unassembled WGS sequence"/>
</dbReference>
<evidence type="ECO:0008006" key="3">
    <source>
        <dbReference type="Google" id="ProtNLM"/>
    </source>
</evidence>
<evidence type="ECO:0000313" key="1">
    <source>
        <dbReference type="EMBL" id="KAJ3259329.1"/>
    </source>
</evidence>
<sequence length="212" mass="23806">MNRHQLMEKTCSVCCKNGEEIISLASGFVILNKGQFIFITARHVLMDAKKLMIEKKFQSPLFLVWPERKIETTLDSEPSNWNLNEQLDCAWYKLENIEGFDWESIRIPVMNELSFGDRTLWHSGFPLGVGNGAFSRPTIVTSFRVHEPGFCFTVDSGMGGFSGGPVAVLSIEQGIGFTYEHPTYGVIGVHTSTLTRNAGTMGRFSLLYKILE</sequence>
<name>A0AAD5UN67_9FUNG</name>
<dbReference type="SUPFAM" id="SSF50494">
    <property type="entry name" value="Trypsin-like serine proteases"/>
    <property type="match status" value="1"/>
</dbReference>
<accession>A0AAD5UN67</accession>
<keyword evidence="2" id="KW-1185">Reference proteome</keyword>
<organism evidence="1 2">
    <name type="scientific">Boothiomyces macroporosus</name>
    <dbReference type="NCBI Taxonomy" id="261099"/>
    <lineage>
        <taxon>Eukaryota</taxon>
        <taxon>Fungi</taxon>
        <taxon>Fungi incertae sedis</taxon>
        <taxon>Chytridiomycota</taxon>
        <taxon>Chytridiomycota incertae sedis</taxon>
        <taxon>Chytridiomycetes</taxon>
        <taxon>Rhizophydiales</taxon>
        <taxon>Terramycetaceae</taxon>
        <taxon>Boothiomyces</taxon>
    </lineage>
</organism>
<proteinExistence type="predicted"/>
<protein>
    <recommendedName>
        <fullName evidence="3">Serine protease</fullName>
    </recommendedName>
</protein>
<dbReference type="EMBL" id="JADGKB010000019">
    <property type="protein sequence ID" value="KAJ3259329.1"/>
    <property type="molecule type" value="Genomic_DNA"/>
</dbReference>
<comment type="caution">
    <text evidence="1">The sequence shown here is derived from an EMBL/GenBank/DDBJ whole genome shotgun (WGS) entry which is preliminary data.</text>
</comment>
<reference evidence="1" key="1">
    <citation type="submission" date="2020-05" db="EMBL/GenBank/DDBJ databases">
        <title>Phylogenomic resolution of chytrid fungi.</title>
        <authorList>
            <person name="Stajich J.E."/>
            <person name="Amses K."/>
            <person name="Simmons R."/>
            <person name="Seto K."/>
            <person name="Myers J."/>
            <person name="Bonds A."/>
            <person name="Quandt C.A."/>
            <person name="Barry K."/>
            <person name="Liu P."/>
            <person name="Grigoriev I."/>
            <person name="Longcore J.E."/>
            <person name="James T.Y."/>
        </authorList>
    </citation>
    <scope>NUCLEOTIDE SEQUENCE</scope>
    <source>
        <strain evidence="1">PLAUS21</strain>
    </source>
</reference>
<dbReference type="AlphaFoldDB" id="A0AAD5UN67"/>
<dbReference type="InterPro" id="IPR009003">
    <property type="entry name" value="Peptidase_S1_PA"/>
</dbReference>